<feature type="transmembrane region" description="Helical" evidence="5">
    <location>
        <begin position="481"/>
        <end position="500"/>
    </location>
</feature>
<dbReference type="GeneID" id="41588555"/>
<evidence type="ECO:0000256" key="3">
    <source>
        <dbReference type="ARBA" id="ARBA00022989"/>
    </source>
</evidence>
<feature type="transmembrane region" description="Helical" evidence="5">
    <location>
        <begin position="209"/>
        <end position="235"/>
    </location>
</feature>
<feature type="transmembrane region" description="Helical" evidence="5">
    <location>
        <begin position="386"/>
        <end position="409"/>
    </location>
</feature>
<dbReference type="EMBL" id="LT671858">
    <property type="protein sequence ID" value="SIM70164.1"/>
    <property type="molecule type" value="Genomic_DNA"/>
</dbReference>
<dbReference type="RefSeq" id="WP_148689927.1">
    <property type="nucleotide sequence ID" value="NZ_LT671858.1"/>
</dbReference>
<evidence type="ECO:0000256" key="4">
    <source>
        <dbReference type="ARBA" id="ARBA00023136"/>
    </source>
</evidence>
<proteinExistence type="predicted"/>
<dbReference type="GO" id="GO:0016020">
    <property type="term" value="C:membrane"/>
    <property type="evidence" value="ECO:0007669"/>
    <property type="project" value="UniProtKB-SubCell"/>
</dbReference>
<feature type="transmembrane region" description="Helical" evidence="5">
    <location>
        <begin position="118"/>
        <end position="142"/>
    </location>
</feature>
<sequence>MDRRTVREIYLGRLIITVLSLAVFLFSILFFVSNKSVLLNFNNMTINKSLLIVSIMAMIFFSLYLTVSFPKSLRIKFSRPRIRGKPNPVYGFFIILSIGIGSTLGSPLFILIPENALQYGIISTVSLLVAAITSLFMAKVYFDVYEFHKNNGRDIVGGPAFVREAYGVSSVRYFISRISMWVANSALSAYCVIIFFDLLLIVIPDSSIGGSLISMVMVYAILGLFVVWFIINAFFEERFLRSIGKVQLIMMIVMAVILVAEETVILRTPAHLSTHLFFSFTGNWIEDILIDTGYLFILFFGFQEIMAFQRNITDKSTIKIPGIKKTIVMDKDHVIKWSMIFTIIVSSSINIIYSIAVLLTQSRGTGIEKSSIPAFLIAQMTGGESWFLLMIIAFIIATLTTFVPAFLAASRHLKSLGEDRIFPYSLTKYSWLFTLVFIILLVASGESFLLSITDFMVLISLGFITISGTHYRNELGNVKGLLFPVMVGILTFTFGAFNYFVDPVVVLFSILIISVAYLVHNLINMDSVALKLFTGSMLVMILLTDMFINIEVTGTSGIHFFFLKEGLKNTFDEFLLLMFSLVILSIVDFMLEWRLSRKMNLLDILQ</sequence>
<keyword evidence="2 5" id="KW-0812">Transmembrane</keyword>
<feature type="transmembrane region" description="Helical" evidence="5">
    <location>
        <begin position="288"/>
        <end position="308"/>
    </location>
</feature>
<keyword evidence="3 5" id="KW-1133">Transmembrane helix</keyword>
<feature type="transmembrane region" description="Helical" evidence="5">
    <location>
        <begin position="537"/>
        <end position="562"/>
    </location>
</feature>
<dbReference type="AlphaFoldDB" id="A0A1N5VAW9"/>
<feature type="transmembrane region" description="Helical" evidence="5">
    <location>
        <begin position="421"/>
        <end position="442"/>
    </location>
</feature>
<comment type="subcellular location">
    <subcellularLocation>
        <location evidence="1">Membrane</location>
        <topology evidence="1">Multi-pass membrane protein</topology>
    </subcellularLocation>
</comment>
<reference evidence="6 7" key="1">
    <citation type="submission" date="2016-04" db="EMBL/GenBank/DDBJ databases">
        <authorList>
            <person name="Evans L.H."/>
            <person name="Alamgir A."/>
            <person name="Owens N."/>
            <person name="Weber N.D."/>
            <person name="Virtaneva K."/>
            <person name="Barbian K."/>
            <person name="Babar A."/>
            <person name="Rosenke K."/>
        </authorList>
    </citation>
    <scope>NUCLEOTIDE SEQUENCE [LARGE SCALE GENOMIC DNA]</scope>
    <source>
        <strain evidence="7">S5(T) (JCM 30642 \VKM B-2941)</strain>
    </source>
</reference>
<evidence type="ECO:0000256" key="1">
    <source>
        <dbReference type="ARBA" id="ARBA00004141"/>
    </source>
</evidence>
<evidence type="ECO:0000256" key="2">
    <source>
        <dbReference type="ARBA" id="ARBA00022692"/>
    </source>
</evidence>
<protein>
    <submittedName>
        <fullName evidence="6">Amino acid transporter</fullName>
    </submittedName>
</protein>
<feature type="transmembrane region" description="Helical" evidence="5">
    <location>
        <begin position="89"/>
        <end position="112"/>
    </location>
</feature>
<feature type="transmembrane region" description="Helical" evidence="5">
    <location>
        <begin position="506"/>
        <end position="525"/>
    </location>
</feature>
<feature type="transmembrane region" description="Helical" evidence="5">
    <location>
        <begin position="51"/>
        <end position="69"/>
    </location>
</feature>
<gene>
    <name evidence="6" type="ORF">CSP5_1308</name>
</gene>
<keyword evidence="4 5" id="KW-0472">Membrane</keyword>
<evidence type="ECO:0000256" key="5">
    <source>
        <dbReference type="SAM" id="Phobius"/>
    </source>
</evidence>
<dbReference type="InterPro" id="IPR050367">
    <property type="entry name" value="APC_superfamily"/>
</dbReference>
<feature type="transmembrane region" description="Helical" evidence="5">
    <location>
        <begin position="574"/>
        <end position="591"/>
    </location>
</feature>
<accession>A0A1N5VAW9</accession>
<feature type="transmembrane region" description="Helical" evidence="5">
    <location>
        <begin position="247"/>
        <end position="268"/>
    </location>
</feature>
<feature type="transmembrane region" description="Helical" evidence="5">
    <location>
        <begin position="181"/>
        <end position="203"/>
    </location>
</feature>
<feature type="transmembrane region" description="Helical" evidence="5">
    <location>
        <begin position="334"/>
        <end position="359"/>
    </location>
</feature>
<evidence type="ECO:0000313" key="7">
    <source>
        <dbReference type="Proteomes" id="UP000195607"/>
    </source>
</evidence>
<organism evidence="6 7">
    <name type="scientific">Cuniculiplasma divulgatum</name>
    <dbReference type="NCBI Taxonomy" id="1673428"/>
    <lineage>
        <taxon>Archaea</taxon>
        <taxon>Methanobacteriati</taxon>
        <taxon>Thermoplasmatota</taxon>
        <taxon>Thermoplasmata</taxon>
        <taxon>Thermoplasmatales</taxon>
        <taxon>Cuniculiplasmataceae</taxon>
        <taxon>Cuniculiplasma</taxon>
    </lineage>
</organism>
<dbReference type="PANTHER" id="PTHR42770:SF7">
    <property type="entry name" value="MEMBRANE PROTEIN"/>
    <property type="match status" value="1"/>
</dbReference>
<feature type="transmembrane region" description="Helical" evidence="5">
    <location>
        <begin position="12"/>
        <end position="31"/>
    </location>
</feature>
<name>A0A1N5VAW9_9ARCH</name>
<dbReference type="PANTHER" id="PTHR42770">
    <property type="entry name" value="AMINO ACID TRANSPORTER-RELATED"/>
    <property type="match status" value="1"/>
</dbReference>
<dbReference type="Proteomes" id="UP000195607">
    <property type="component" value="Chromosome I"/>
</dbReference>
<dbReference type="Gene3D" id="1.20.1740.10">
    <property type="entry name" value="Amino acid/polyamine transporter I"/>
    <property type="match status" value="1"/>
</dbReference>
<evidence type="ECO:0000313" key="6">
    <source>
        <dbReference type="EMBL" id="SIM70164.1"/>
    </source>
</evidence>
<feature type="transmembrane region" description="Helical" evidence="5">
    <location>
        <begin position="448"/>
        <end position="469"/>
    </location>
</feature>